<reference evidence="3 4" key="1">
    <citation type="submission" date="2015-04" db="EMBL/GenBank/DDBJ databases">
        <authorList>
            <person name="Syromyatnikov M.Y."/>
            <person name="Popov V.N."/>
        </authorList>
    </citation>
    <scope>NUCLEOTIDE SEQUENCE [LARGE SCALE GENOMIC DNA]</scope>
</reference>
<dbReference type="SUPFAM" id="SSF103107">
    <property type="entry name" value="Hypothetical protein c14orf129, hspc210"/>
    <property type="match status" value="1"/>
</dbReference>
<evidence type="ECO:0000256" key="1">
    <source>
        <dbReference type="ARBA" id="ARBA00009571"/>
    </source>
</evidence>
<comment type="similarity">
    <text evidence="1">Belongs to the GSKIP family.</text>
</comment>
<evidence type="ECO:0000313" key="3">
    <source>
        <dbReference type="EMBL" id="CRK88234.1"/>
    </source>
</evidence>
<dbReference type="InterPro" id="IPR007967">
    <property type="entry name" value="GSKIP_dom"/>
</dbReference>
<dbReference type="GO" id="GO:0005737">
    <property type="term" value="C:cytoplasm"/>
    <property type="evidence" value="ECO:0007669"/>
    <property type="project" value="TreeGrafter"/>
</dbReference>
<dbReference type="PANTHER" id="PTHR12490:SF4">
    <property type="entry name" value="GSK3B-INTERACTING PROTEIN"/>
    <property type="match status" value="1"/>
</dbReference>
<sequence>MSVGNEEIIDWQTEATAVINDVKQHVKAIAISEKLITDVGIYINLQTLEGKEFTCFLDAAGFKIVGFNYDCCDNEDTCDDTIYETIYALIQSHSPAYTQSFGNALVDKLTKLS</sequence>
<dbReference type="Gene3D" id="3.30.2280.10">
    <property type="entry name" value="Hypothetical protein (hspc210)"/>
    <property type="match status" value="1"/>
</dbReference>
<name>A0A1J1HL21_9DIPT</name>
<protein>
    <submittedName>
        <fullName evidence="3">CLUMA_CG002015, isoform A</fullName>
    </submittedName>
</protein>
<evidence type="ECO:0000259" key="2">
    <source>
        <dbReference type="Pfam" id="PF05303"/>
    </source>
</evidence>
<dbReference type="GO" id="GO:0019207">
    <property type="term" value="F:kinase regulator activity"/>
    <property type="evidence" value="ECO:0007669"/>
    <property type="project" value="TreeGrafter"/>
</dbReference>
<evidence type="ECO:0000313" key="4">
    <source>
        <dbReference type="Proteomes" id="UP000183832"/>
    </source>
</evidence>
<dbReference type="OrthoDB" id="5804279at2759"/>
<dbReference type="EMBL" id="CVRI01000006">
    <property type="protein sequence ID" value="CRK88234.1"/>
    <property type="molecule type" value="Genomic_DNA"/>
</dbReference>
<dbReference type="GO" id="GO:0051018">
    <property type="term" value="F:protein kinase A binding"/>
    <property type="evidence" value="ECO:0007669"/>
    <property type="project" value="TreeGrafter"/>
</dbReference>
<dbReference type="Proteomes" id="UP000183832">
    <property type="component" value="Unassembled WGS sequence"/>
</dbReference>
<accession>A0A1J1HL21</accession>
<dbReference type="AlphaFoldDB" id="A0A1J1HL21"/>
<organism evidence="3 4">
    <name type="scientific">Clunio marinus</name>
    <dbReference type="NCBI Taxonomy" id="568069"/>
    <lineage>
        <taxon>Eukaryota</taxon>
        <taxon>Metazoa</taxon>
        <taxon>Ecdysozoa</taxon>
        <taxon>Arthropoda</taxon>
        <taxon>Hexapoda</taxon>
        <taxon>Insecta</taxon>
        <taxon>Pterygota</taxon>
        <taxon>Neoptera</taxon>
        <taxon>Endopterygota</taxon>
        <taxon>Diptera</taxon>
        <taxon>Nematocera</taxon>
        <taxon>Chironomoidea</taxon>
        <taxon>Chironomidae</taxon>
        <taxon>Clunio</taxon>
    </lineage>
</organism>
<dbReference type="Pfam" id="PF05303">
    <property type="entry name" value="GSKIP_dom"/>
    <property type="match status" value="1"/>
</dbReference>
<dbReference type="GO" id="GO:0060828">
    <property type="term" value="P:regulation of canonical Wnt signaling pathway"/>
    <property type="evidence" value="ECO:0007669"/>
    <property type="project" value="InterPro"/>
</dbReference>
<proteinExistence type="inferred from homology"/>
<keyword evidence="4" id="KW-1185">Reference proteome</keyword>
<feature type="domain" description="GSKIP" evidence="2">
    <location>
        <begin position="12"/>
        <end position="112"/>
    </location>
</feature>
<dbReference type="InterPro" id="IPR023231">
    <property type="entry name" value="GSKIP_dom_sf"/>
</dbReference>
<dbReference type="PANTHER" id="PTHR12490">
    <property type="entry name" value="GSK3B-INTERACTING PROTEIN"/>
    <property type="match status" value="1"/>
</dbReference>
<dbReference type="InterPro" id="IPR037395">
    <property type="entry name" value="GSKIP"/>
</dbReference>
<gene>
    <name evidence="3" type="ORF">CLUMA_CG002015</name>
</gene>